<accession>A0AAE0N2H2</accession>
<dbReference type="EMBL" id="JAULSW010000010">
    <property type="protein sequence ID" value="KAK3368292.1"/>
    <property type="molecule type" value="Genomic_DNA"/>
</dbReference>
<organism evidence="1 2">
    <name type="scientific">Podospora didyma</name>
    <dbReference type="NCBI Taxonomy" id="330526"/>
    <lineage>
        <taxon>Eukaryota</taxon>
        <taxon>Fungi</taxon>
        <taxon>Dikarya</taxon>
        <taxon>Ascomycota</taxon>
        <taxon>Pezizomycotina</taxon>
        <taxon>Sordariomycetes</taxon>
        <taxon>Sordariomycetidae</taxon>
        <taxon>Sordariales</taxon>
        <taxon>Podosporaceae</taxon>
        <taxon>Podospora</taxon>
    </lineage>
</organism>
<evidence type="ECO:0000313" key="1">
    <source>
        <dbReference type="EMBL" id="KAK3368292.1"/>
    </source>
</evidence>
<protein>
    <recommendedName>
        <fullName evidence="3">Ankyrin</fullName>
    </recommendedName>
</protein>
<name>A0AAE0N2H2_9PEZI</name>
<comment type="caution">
    <text evidence="1">The sequence shown here is derived from an EMBL/GenBank/DDBJ whole genome shotgun (WGS) entry which is preliminary data.</text>
</comment>
<dbReference type="AlphaFoldDB" id="A0AAE0N2H2"/>
<sequence length="66" mass="6819">MDVGFGLLPGDGSAVNWAAKRGHLDIVKRLVLAGAKTDIDAKKPAWLGGPGALLSSSQWARTTSTS</sequence>
<reference evidence="1" key="2">
    <citation type="submission" date="2023-06" db="EMBL/GenBank/DDBJ databases">
        <authorList>
            <consortium name="Lawrence Berkeley National Laboratory"/>
            <person name="Haridas S."/>
            <person name="Hensen N."/>
            <person name="Bonometti L."/>
            <person name="Westerberg I."/>
            <person name="Brannstrom I.O."/>
            <person name="Guillou S."/>
            <person name="Cros-Aarteil S."/>
            <person name="Calhoun S."/>
            <person name="Kuo A."/>
            <person name="Mondo S."/>
            <person name="Pangilinan J."/>
            <person name="Riley R."/>
            <person name="LaButti K."/>
            <person name="Andreopoulos B."/>
            <person name="Lipzen A."/>
            <person name="Chen C."/>
            <person name="Yanf M."/>
            <person name="Daum C."/>
            <person name="Ng V."/>
            <person name="Clum A."/>
            <person name="Steindorff A."/>
            <person name="Ohm R."/>
            <person name="Martin F."/>
            <person name="Silar P."/>
            <person name="Natvig D."/>
            <person name="Lalanne C."/>
            <person name="Gautier V."/>
            <person name="Ament-velasquez S.L."/>
            <person name="Kruys A."/>
            <person name="Hutchinson M.I."/>
            <person name="Powell A.J."/>
            <person name="Barry K."/>
            <person name="Miller A.N."/>
            <person name="Grigoriev I.V."/>
            <person name="Debuchy R."/>
            <person name="Gladieux P."/>
            <person name="Thoren M.H."/>
            <person name="Johannesson H."/>
        </authorList>
    </citation>
    <scope>NUCLEOTIDE SEQUENCE</scope>
    <source>
        <strain evidence="1">CBS 232.78</strain>
    </source>
</reference>
<proteinExistence type="predicted"/>
<keyword evidence="2" id="KW-1185">Reference proteome</keyword>
<reference evidence="1" key="1">
    <citation type="journal article" date="2023" name="Mol. Phylogenet. Evol.">
        <title>Genome-scale phylogeny and comparative genomics of the fungal order Sordariales.</title>
        <authorList>
            <person name="Hensen N."/>
            <person name="Bonometti L."/>
            <person name="Westerberg I."/>
            <person name="Brannstrom I.O."/>
            <person name="Guillou S."/>
            <person name="Cros-Aarteil S."/>
            <person name="Calhoun S."/>
            <person name="Haridas S."/>
            <person name="Kuo A."/>
            <person name="Mondo S."/>
            <person name="Pangilinan J."/>
            <person name="Riley R."/>
            <person name="LaButti K."/>
            <person name="Andreopoulos B."/>
            <person name="Lipzen A."/>
            <person name="Chen C."/>
            <person name="Yan M."/>
            <person name="Daum C."/>
            <person name="Ng V."/>
            <person name="Clum A."/>
            <person name="Steindorff A."/>
            <person name="Ohm R.A."/>
            <person name="Martin F."/>
            <person name="Silar P."/>
            <person name="Natvig D.O."/>
            <person name="Lalanne C."/>
            <person name="Gautier V."/>
            <person name="Ament-Velasquez S.L."/>
            <person name="Kruys A."/>
            <person name="Hutchinson M.I."/>
            <person name="Powell A.J."/>
            <person name="Barry K."/>
            <person name="Miller A.N."/>
            <person name="Grigoriev I.V."/>
            <person name="Debuchy R."/>
            <person name="Gladieux P."/>
            <person name="Hiltunen Thoren M."/>
            <person name="Johannesson H."/>
        </authorList>
    </citation>
    <scope>NUCLEOTIDE SEQUENCE</scope>
    <source>
        <strain evidence="1">CBS 232.78</strain>
    </source>
</reference>
<evidence type="ECO:0000313" key="2">
    <source>
        <dbReference type="Proteomes" id="UP001285441"/>
    </source>
</evidence>
<gene>
    <name evidence="1" type="ORF">B0H63DRAFT_488204</name>
</gene>
<dbReference type="Proteomes" id="UP001285441">
    <property type="component" value="Unassembled WGS sequence"/>
</dbReference>
<evidence type="ECO:0008006" key="3">
    <source>
        <dbReference type="Google" id="ProtNLM"/>
    </source>
</evidence>